<dbReference type="InterPro" id="IPR036397">
    <property type="entry name" value="RNaseH_sf"/>
</dbReference>
<dbReference type="STRING" id="1202772.A0A1V9YCK7"/>
<comment type="caution">
    <text evidence="1">The sequence shown here is derived from an EMBL/GenBank/DDBJ whole genome shotgun (WGS) entry which is preliminary data.</text>
</comment>
<organism evidence="1 2">
    <name type="scientific">Achlya hypogyna</name>
    <name type="common">Oomycete</name>
    <name type="synonym">Protoachlya hypogyna</name>
    <dbReference type="NCBI Taxonomy" id="1202772"/>
    <lineage>
        <taxon>Eukaryota</taxon>
        <taxon>Sar</taxon>
        <taxon>Stramenopiles</taxon>
        <taxon>Oomycota</taxon>
        <taxon>Saprolegniomycetes</taxon>
        <taxon>Saprolegniales</taxon>
        <taxon>Achlyaceae</taxon>
        <taxon>Achlya</taxon>
    </lineage>
</organism>
<gene>
    <name evidence="1" type="ORF">ACHHYP_20741</name>
</gene>
<dbReference type="OrthoDB" id="8060176at2759"/>
<dbReference type="Proteomes" id="UP000243579">
    <property type="component" value="Unassembled WGS sequence"/>
</dbReference>
<sequence>MTPAGLRAFYREAGKGRMSSRQLVTSLDFPVSIRRAQQLLHWHPKFRFKKRLGCPPLTPSHRQARLRFAFDTVGQGLDWTKMIFSDEKKFNLDGPDGWQCY</sequence>
<evidence type="ECO:0000313" key="1">
    <source>
        <dbReference type="EMBL" id="OQR83428.1"/>
    </source>
</evidence>
<keyword evidence="2" id="KW-1185">Reference proteome</keyword>
<name>A0A1V9YCK7_ACHHY</name>
<reference evidence="1 2" key="1">
    <citation type="journal article" date="2014" name="Genome Biol. Evol.">
        <title>The secreted proteins of Achlya hypogyna and Thraustotheca clavata identify the ancestral oomycete secretome and reveal gene acquisitions by horizontal gene transfer.</title>
        <authorList>
            <person name="Misner I."/>
            <person name="Blouin N."/>
            <person name="Leonard G."/>
            <person name="Richards T.A."/>
            <person name="Lane C.E."/>
        </authorList>
    </citation>
    <scope>NUCLEOTIDE SEQUENCE [LARGE SCALE GENOMIC DNA]</scope>
    <source>
        <strain evidence="1 2">ATCC 48635</strain>
    </source>
</reference>
<evidence type="ECO:0000313" key="2">
    <source>
        <dbReference type="Proteomes" id="UP000243579"/>
    </source>
</evidence>
<dbReference type="AlphaFoldDB" id="A0A1V9YCK7"/>
<evidence type="ECO:0008006" key="3">
    <source>
        <dbReference type="Google" id="ProtNLM"/>
    </source>
</evidence>
<protein>
    <recommendedName>
        <fullName evidence="3">Transposase Tc1-like domain-containing protein</fullName>
    </recommendedName>
</protein>
<proteinExistence type="predicted"/>
<dbReference type="Gene3D" id="3.30.420.10">
    <property type="entry name" value="Ribonuclease H-like superfamily/Ribonuclease H"/>
    <property type="match status" value="1"/>
</dbReference>
<dbReference type="GO" id="GO:0003676">
    <property type="term" value="F:nucleic acid binding"/>
    <property type="evidence" value="ECO:0007669"/>
    <property type="project" value="InterPro"/>
</dbReference>
<accession>A0A1V9YCK7</accession>
<dbReference type="EMBL" id="JNBR01002159">
    <property type="protein sequence ID" value="OQR83428.1"/>
    <property type="molecule type" value="Genomic_DNA"/>
</dbReference>